<feature type="transmembrane region" description="Helical" evidence="1">
    <location>
        <begin position="105"/>
        <end position="125"/>
    </location>
</feature>
<evidence type="ECO:0000313" key="4">
    <source>
        <dbReference type="Proteomes" id="UP000289340"/>
    </source>
</evidence>
<organism evidence="3 4">
    <name type="scientific">Glycine soja</name>
    <name type="common">Wild soybean</name>
    <dbReference type="NCBI Taxonomy" id="3848"/>
    <lineage>
        <taxon>Eukaryota</taxon>
        <taxon>Viridiplantae</taxon>
        <taxon>Streptophyta</taxon>
        <taxon>Embryophyta</taxon>
        <taxon>Tracheophyta</taxon>
        <taxon>Spermatophyta</taxon>
        <taxon>Magnoliopsida</taxon>
        <taxon>eudicotyledons</taxon>
        <taxon>Gunneridae</taxon>
        <taxon>Pentapetalae</taxon>
        <taxon>rosids</taxon>
        <taxon>fabids</taxon>
        <taxon>Fabales</taxon>
        <taxon>Fabaceae</taxon>
        <taxon>Papilionoideae</taxon>
        <taxon>50 kb inversion clade</taxon>
        <taxon>NPAAA clade</taxon>
        <taxon>indigoferoid/millettioid clade</taxon>
        <taxon>Phaseoleae</taxon>
        <taxon>Glycine</taxon>
        <taxon>Glycine subgen. Soja</taxon>
    </lineage>
</organism>
<dbReference type="EMBL" id="QZWG01000003">
    <property type="protein sequence ID" value="RZC19335.1"/>
    <property type="molecule type" value="Genomic_DNA"/>
</dbReference>
<feature type="domain" description="Myb/SANT-like" evidence="2">
    <location>
        <begin position="1"/>
        <end position="86"/>
    </location>
</feature>
<evidence type="ECO:0000259" key="2">
    <source>
        <dbReference type="Pfam" id="PF12776"/>
    </source>
</evidence>
<keyword evidence="4" id="KW-1185">Reference proteome</keyword>
<dbReference type="AlphaFoldDB" id="A0A445L851"/>
<dbReference type="InterPro" id="IPR024752">
    <property type="entry name" value="Myb/SANT-like_dom"/>
</dbReference>
<keyword evidence="1" id="KW-0812">Transmembrane</keyword>
<dbReference type="PANTHER" id="PTHR31704:SF37">
    <property type="entry name" value="HEAT SHOCK PROTEIN"/>
    <property type="match status" value="1"/>
</dbReference>
<dbReference type="Pfam" id="PF12776">
    <property type="entry name" value="Myb_DNA-bind_3"/>
    <property type="match status" value="1"/>
</dbReference>
<protein>
    <submittedName>
        <fullName evidence="3">L10-interacting MYB domain-containing protein</fullName>
    </submittedName>
</protein>
<sequence length="275" mass="31428">MVKVCIEEVNAENKPHNHFTKLGWANIAKKFNKATNLRYEYKQFRNRWDSLKKEWQLWAKLIGKDTSLGWDGEKKTIAASDEWWEAKIQVVQDALDKAYLTEKDLIAIAITIGLGLSLCLCGNVFRARNLSSWTFLVIQRCGTCDAIVILPWKTHLVLKVMGTTNALPLLPSRVLWRYREMAMGPKLNIHQFSDFILDFSSLLIREALHGILGFGQPAFEVCVNLCPRTQYCRSYVIVRRAQEVTRDGGWRFAVNNFVMGDLGAEVLQSIIGPFC</sequence>
<dbReference type="Proteomes" id="UP000289340">
    <property type="component" value="Chromosome 3"/>
</dbReference>
<keyword evidence="1" id="KW-1133">Transmembrane helix</keyword>
<evidence type="ECO:0000256" key="1">
    <source>
        <dbReference type="SAM" id="Phobius"/>
    </source>
</evidence>
<keyword evidence="1" id="KW-0472">Membrane</keyword>
<dbReference type="PANTHER" id="PTHR31704">
    <property type="entry name" value="MYB/SANT-LIKE DNA-BINDING DOMAIN PROTEIN-RELATED"/>
    <property type="match status" value="1"/>
</dbReference>
<accession>A0A445L851</accession>
<reference evidence="3 4" key="1">
    <citation type="submission" date="2018-09" db="EMBL/GenBank/DDBJ databases">
        <title>A high-quality reference genome of wild soybean provides a powerful tool to mine soybean genomes.</title>
        <authorList>
            <person name="Xie M."/>
            <person name="Chung C.Y.L."/>
            <person name="Li M.-W."/>
            <person name="Wong F.-L."/>
            <person name="Chan T.-F."/>
            <person name="Lam H.-M."/>
        </authorList>
    </citation>
    <scope>NUCLEOTIDE SEQUENCE [LARGE SCALE GENOMIC DNA]</scope>
    <source>
        <strain evidence="4">cv. W05</strain>
        <tissue evidence="3">Hypocotyl of etiolated seedlings</tissue>
    </source>
</reference>
<proteinExistence type="predicted"/>
<gene>
    <name evidence="3" type="ORF">D0Y65_006235</name>
</gene>
<evidence type="ECO:0000313" key="3">
    <source>
        <dbReference type="EMBL" id="RZC19335.1"/>
    </source>
</evidence>
<name>A0A445L851_GLYSO</name>
<comment type="caution">
    <text evidence="3">The sequence shown here is derived from an EMBL/GenBank/DDBJ whole genome shotgun (WGS) entry which is preliminary data.</text>
</comment>